<reference evidence="2 3" key="2">
    <citation type="submission" date="2019-09" db="EMBL/GenBank/DDBJ databases">
        <title>Strain-level analysis of Eubacterium rectale using genomes from metagenomes.</title>
        <authorList>
            <person name="Karcher N."/>
            <person name="Segata N."/>
        </authorList>
    </citation>
    <scope>NUCLEOTIDE SEQUENCE [LARGE SCALE GENOMIC DNA]</scope>
    <source>
        <strain evidence="2 3">T3WBe13</strain>
    </source>
</reference>
<organism evidence="2 3">
    <name type="scientific">Agathobacter rectalis</name>
    <dbReference type="NCBI Taxonomy" id="39491"/>
    <lineage>
        <taxon>Bacteria</taxon>
        <taxon>Bacillati</taxon>
        <taxon>Bacillota</taxon>
        <taxon>Clostridia</taxon>
        <taxon>Lachnospirales</taxon>
        <taxon>Lachnospiraceae</taxon>
        <taxon>Agathobacter</taxon>
    </lineage>
</organism>
<dbReference type="InterPro" id="IPR001387">
    <property type="entry name" value="Cro/C1-type_HTH"/>
</dbReference>
<dbReference type="EMBL" id="VSTF01000003">
    <property type="protein sequence ID" value="TYL60983.1"/>
    <property type="molecule type" value="Genomic_DNA"/>
</dbReference>
<dbReference type="RefSeq" id="WP_148872095.1">
    <property type="nucleotide sequence ID" value="NZ_VSTF01000003.1"/>
</dbReference>
<sequence length="146" mass="16447">MIKGQFAKNLHKAVSERGIKQVELAKVLEVPPTTVNGWMRGAHLPDIEKLMEICDYLEMPVGEMLGDHRHINDLDEVKHLMDVSLKQKAYIENLEAELNECKMLNNQLMSDLDADEGLAEICVNEFIADTVKAVKDAGVKKITVEF</sequence>
<evidence type="ECO:0000313" key="2">
    <source>
        <dbReference type="EMBL" id="TYL60983.1"/>
    </source>
</evidence>
<dbReference type="SMART" id="SM00530">
    <property type="entry name" value="HTH_XRE"/>
    <property type="match status" value="1"/>
</dbReference>
<dbReference type="CDD" id="cd00093">
    <property type="entry name" value="HTH_XRE"/>
    <property type="match status" value="1"/>
</dbReference>
<protein>
    <submittedName>
        <fullName evidence="2">Helix-turn-helix transcriptional regulator</fullName>
    </submittedName>
</protein>
<dbReference type="Pfam" id="PF01381">
    <property type="entry name" value="HTH_3"/>
    <property type="match status" value="1"/>
</dbReference>
<comment type="caution">
    <text evidence="2">The sequence shown here is derived from an EMBL/GenBank/DDBJ whole genome shotgun (WGS) entry which is preliminary data.</text>
</comment>
<accession>A0A5S4VNV3</accession>
<gene>
    <name evidence="2" type="ORF">FYL31_05015</name>
</gene>
<evidence type="ECO:0000259" key="1">
    <source>
        <dbReference type="PROSITE" id="PS50943"/>
    </source>
</evidence>
<dbReference type="Proteomes" id="UP000324327">
    <property type="component" value="Unassembled WGS sequence"/>
</dbReference>
<dbReference type="Gene3D" id="1.10.260.40">
    <property type="entry name" value="lambda repressor-like DNA-binding domains"/>
    <property type="match status" value="1"/>
</dbReference>
<name>A0A5S4VNV3_9FIRM</name>
<dbReference type="AlphaFoldDB" id="A0A5S4VNV3"/>
<proteinExistence type="predicted"/>
<dbReference type="InterPro" id="IPR010982">
    <property type="entry name" value="Lambda_DNA-bd_dom_sf"/>
</dbReference>
<feature type="domain" description="HTH cro/C1-type" evidence="1">
    <location>
        <begin position="10"/>
        <end position="64"/>
    </location>
</feature>
<dbReference type="PROSITE" id="PS50943">
    <property type="entry name" value="HTH_CROC1"/>
    <property type="match status" value="1"/>
</dbReference>
<dbReference type="GO" id="GO:0003677">
    <property type="term" value="F:DNA binding"/>
    <property type="evidence" value="ECO:0007669"/>
    <property type="project" value="InterPro"/>
</dbReference>
<dbReference type="SUPFAM" id="SSF47413">
    <property type="entry name" value="lambda repressor-like DNA-binding domains"/>
    <property type="match status" value="1"/>
</dbReference>
<evidence type="ECO:0000313" key="3">
    <source>
        <dbReference type="Proteomes" id="UP000324327"/>
    </source>
</evidence>
<reference evidence="2 3" key="1">
    <citation type="submission" date="2019-08" db="EMBL/GenBank/DDBJ databases">
        <authorList>
            <person name="Duncan S."/>
            <person name="Walker A."/>
        </authorList>
    </citation>
    <scope>NUCLEOTIDE SEQUENCE [LARGE SCALE GENOMIC DNA]</scope>
    <source>
        <strain evidence="2 3">T3WBe13</strain>
    </source>
</reference>